<keyword evidence="2" id="KW-1185">Reference proteome</keyword>
<reference evidence="1 2" key="1">
    <citation type="submission" date="2019-07" db="EMBL/GenBank/DDBJ databases">
        <authorList>
            <person name="Kim J."/>
        </authorList>
    </citation>
    <scope>NUCLEOTIDE SEQUENCE [LARGE SCALE GENOMIC DNA]</scope>
    <source>
        <strain evidence="1 2">G13</strain>
    </source>
</reference>
<organism evidence="1 2">
    <name type="scientific">Cohnella terricola</name>
    <dbReference type="NCBI Taxonomy" id="1289167"/>
    <lineage>
        <taxon>Bacteria</taxon>
        <taxon>Bacillati</taxon>
        <taxon>Bacillota</taxon>
        <taxon>Bacilli</taxon>
        <taxon>Bacillales</taxon>
        <taxon>Paenibacillaceae</taxon>
        <taxon>Cohnella</taxon>
    </lineage>
</organism>
<gene>
    <name evidence="1" type="ORF">FPZ45_12195</name>
</gene>
<dbReference type="AlphaFoldDB" id="A0A559JIL5"/>
<dbReference type="OrthoDB" id="2677830at2"/>
<dbReference type="GO" id="GO:0003677">
    <property type="term" value="F:DNA binding"/>
    <property type="evidence" value="ECO:0007669"/>
    <property type="project" value="UniProtKB-KW"/>
</dbReference>
<name>A0A559JIL5_9BACL</name>
<keyword evidence="1" id="KW-0238">DNA-binding</keyword>
<evidence type="ECO:0000313" key="1">
    <source>
        <dbReference type="EMBL" id="TVX99712.1"/>
    </source>
</evidence>
<dbReference type="EMBL" id="VNJJ01000006">
    <property type="protein sequence ID" value="TVX99712.1"/>
    <property type="molecule type" value="Genomic_DNA"/>
</dbReference>
<proteinExistence type="predicted"/>
<comment type="caution">
    <text evidence="1">The sequence shown here is derived from an EMBL/GenBank/DDBJ whole genome shotgun (WGS) entry which is preliminary data.</text>
</comment>
<evidence type="ECO:0000313" key="2">
    <source>
        <dbReference type="Proteomes" id="UP000316330"/>
    </source>
</evidence>
<sequence>MGKQFESEYRAWLERHIGESRGERLRRIKDRHGFGEKSFLEHVWWPVVGNLDDLHPEYEFIDARGKYSYMDYGYIRDPGPTCIECDGFGTHARDTDRYTFMRGLDRQNEIVLGGWNILRFSVDKLKEDPVDCQSFIRRMMEEWYGQERPGLLEIPLYQREIVRLAARSVIPITVEMACDCLGKKEKFVRREIRELVEKRILAGVSGIKRICAYRLTKYGRQL</sequence>
<accession>A0A559JIL5</accession>
<protein>
    <submittedName>
        <fullName evidence="1">DNA-binding response regulator</fullName>
    </submittedName>
</protein>
<dbReference type="Proteomes" id="UP000316330">
    <property type="component" value="Unassembled WGS sequence"/>
</dbReference>
<dbReference type="RefSeq" id="WP_144701787.1">
    <property type="nucleotide sequence ID" value="NZ_VNJJ01000006.1"/>
</dbReference>